<dbReference type="InterPro" id="IPR001353">
    <property type="entry name" value="Proteasome_sua/b"/>
</dbReference>
<comment type="caution">
    <text evidence="1">The sequence shown here is derived from an EMBL/GenBank/DDBJ whole genome shotgun (WGS) entry which is preliminary data.</text>
</comment>
<evidence type="ECO:0008006" key="3">
    <source>
        <dbReference type="Google" id="ProtNLM"/>
    </source>
</evidence>
<dbReference type="AlphaFoldDB" id="A0A8J2YUG2"/>
<reference evidence="1" key="2">
    <citation type="submission" date="2020-09" db="EMBL/GenBank/DDBJ databases">
        <authorList>
            <person name="Sun Q."/>
            <person name="Zhou Y."/>
        </authorList>
    </citation>
    <scope>NUCLEOTIDE SEQUENCE</scope>
    <source>
        <strain evidence="1">CGMCC 1.15725</strain>
    </source>
</reference>
<dbReference type="InterPro" id="IPR029055">
    <property type="entry name" value="Ntn_hydrolases_N"/>
</dbReference>
<dbReference type="Gene3D" id="3.60.20.10">
    <property type="entry name" value="Glutamine Phosphoribosylpyrophosphate, subunit 1, domain 1"/>
    <property type="match status" value="1"/>
</dbReference>
<reference evidence="1" key="1">
    <citation type="journal article" date="2014" name="Int. J. Syst. Evol. Microbiol.">
        <title>Complete genome sequence of Corynebacterium casei LMG S-19264T (=DSM 44701T), isolated from a smear-ripened cheese.</title>
        <authorList>
            <consortium name="US DOE Joint Genome Institute (JGI-PGF)"/>
            <person name="Walter F."/>
            <person name="Albersmeier A."/>
            <person name="Kalinowski J."/>
            <person name="Ruckert C."/>
        </authorList>
    </citation>
    <scope>NUCLEOTIDE SEQUENCE</scope>
    <source>
        <strain evidence="1">CGMCC 1.15725</strain>
    </source>
</reference>
<dbReference type="PIRSF" id="PIRSF009120">
    <property type="entry name" value="UCP009120_prtse"/>
    <property type="match status" value="1"/>
</dbReference>
<dbReference type="Pfam" id="PF00227">
    <property type="entry name" value="Proteasome"/>
    <property type="match status" value="1"/>
</dbReference>
<accession>A0A8J2YUG2</accession>
<dbReference type="Proteomes" id="UP000646365">
    <property type="component" value="Unassembled WGS sequence"/>
</dbReference>
<organism evidence="1 2">
    <name type="scientific">Aliidongia dinghuensis</name>
    <dbReference type="NCBI Taxonomy" id="1867774"/>
    <lineage>
        <taxon>Bacteria</taxon>
        <taxon>Pseudomonadati</taxon>
        <taxon>Pseudomonadota</taxon>
        <taxon>Alphaproteobacteria</taxon>
        <taxon>Rhodospirillales</taxon>
        <taxon>Dongiaceae</taxon>
        <taxon>Aliidongia</taxon>
    </lineage>
</organism>
<proteinExistence type="predicted"/>
<evidence type="ECO:0000313" key="2">
    <source>
        <dbReference type="Proteomes" id="UP000646365"/>
    </source>
</evidence>
<sequence length="240" mass="26371">MTYCVGIKVRDGLIALSDGRVTSGNQVSRARKLTLHGADGGQFMVMTSGLRSVRDKTLAYLERDMRAADAKPFRRVLDAVAGFCAALREVKREDQEALEAAALPLNLHCIMGGMLADDAEPGLYLIYPEGNWIACDERTPYLSVGATAYGKPILDRALSYDTPMQAALKIAYLSFDSTRVSAADVGYPIDLATLSTADGAIRTVELDYDDLLEQRLWWNTHITQLTGQLPDGPWIDKLLR</sequence>
<dbReference type="RefSeq" id="WP_189046012.1">
    <property type="nucleotide sequence ID" value="NZ_BMJQ01000005.1"/>
</dbReference>
<name>A0A8J2YUG2_9PROT</name>
<keyword evidence="2" id="KW-1185">Reference proteome</keyword>
<gene>
    <name evidence="1" type="ORF">GCM10011611_24510</name>
</gene>
<dbReference type="EMBL" id="BMJQ01000005">
    <property type="protein sequence ID" value="GGF17762.1"/>
    <property type="molecule type" value="Genomic_DNA"/>
</dbReference>
<dbReference type="SUPFAM" id="SSF56235">
    <property type="entry name" value="N-terminal nucleophile aminohydrolases (Ntn hydrolases)"/>
    <property type="match status" value="1"/>
</dbReference>
<protein>
    <recommendedName>
        <fullName evidence="3">Peptidase</fullName>
    </recommendedName>
</protein>
<dbReference type="GO" id="GO:0051603">
    <property type="term" value="P:proteolysis involved in protein catabolic process"/>
    <property type="evidence" value="ECO:0007669"/>
    <property type="project" value="InterPro"/>
</dbReference>
<dbReference type="GO" id="GO:0005839">
    <property type="term" value="C:proteasome core complex"/>
    <property type="evidence" value="ECO:0007669"/>
    <property type="project" value="InterPro"/>
</dbReference>
<evidence type="ECO:0000313" key="1">
    <source>
        <dbReference type="EMBL" id="GGF17762.1"/>
    </source>
</evidence>
<dbReference type="InterPro" id="IPR016545">
    <property type="entry name" value="UCP009120_prtse"/>
</dbReference>